<reference evidence="7" key="1">
    <citation type="submission" date="2025-08" db="UniProtKB">
        <authorList>
            <consortium name="Ensembl"/>
        </authorList>
    </citation>
    <scope>IDENTIFICATION</scope>
</reference>
<dbReference type="KEGG" id="cvg:107086180"/>
<evidence type="ECO:0000313" key="8">
    <source>
        <dbReference type="Proteomes" id="UP000265020"/>
    </source>
</evidence>
<feature type="signal peptide" evidence="3">
    <location>
        <begin position="1"/>
        <end position="23"/>
    </location>
</feature>
<dbReference type="GeneID" id="107086180"/>
<feature type="domain" description="CDCP1 first CUB" evidence="5">
    <location>
        <begin position="400"/>
        <end position="470"/>
    </location>
</feature>
<dbReference type="Ensembl" id="ENSCVAT00000028879.1">
    <property type="protein sequence ID" value="ENSCVAP00000019656.1"/>
    <property type="gene ID" value="ENSCVAG00000023032.1"/>
</dbReference>
<evidence type="ECO:0008006" key="9">
    <source>
        <dbReference type="Google" id="ProtNLM"/>
    </source>
</evidence>
<feature type="transmembrane region" description="Helical" evidence="2">
    <location>
        <begin position="1012"/>
        <end position="1037"/>
    </location>
</feature>
<keyword evidence="2" id="KW-1133">Transmembrane helix</keyword>
<dbReference type="GeneTree" id="ENSGT00390000010209"/>
<keyword evidence="2" id="KW-0812">Transmembrane</keyword>
<evidence type="ECO:0000256" key="3">
    <source>
        <dbReference type="SAM" id="SignalP"/>
    </source>
</evidence>
<keyword evidence="2" id="KW-0472">Membrane</keyword>
<feature type="compositionally biased region" description="Polar residues" evidence="1">
    <location>
        <begin position="1106"/>
        <end position="1115"/>
    </location>
</feature>
<feature type="domain" description="CDCP1 third and sixth CUB" evidence="4">
    <location>
        <begin position="596"/>
        <end position="689"/>
    </location>
</feature>
<keyword evidence="8" id="KW-1185">Reference proteome</keyword>
<evidence type="ECO:0000259" key="6">
    <source>
        <dbReference type="Pfam" id="PF23668"/>
    </source>
</evidence>
<dbReference type="Pfam" id="PF23668">
    <property type="entry name" value="CUB_CDCP1_2"/>
    <property type="match status" value="4"/>
</dbReference>
<dbReference type="PANTHER" id="PTHR14477">
    <property type="entry name" value="CUB DOMAIN-CONTAINING PROTEIN 1"/>
    <property type="match status" value="1"/>
</dbReference>
<dbReference type="RefSeq" id="XP_015232450.1">
    <property type="nucleotide sequence ID" value="XM_015376964.1"/>
</dbReference>
<dbReference type="OMA" id="IACETGR"/>
<evidence type="ECO:0000313" key="7">
    <source>
        <dbReference type="Ensembl" id="ENSCVAP00000019656.1"/>
    </source>
</evidence>
<dbReference type="AlphaFoldDB" id="A0A3Q2DJJ4"/>
<dbReference type="InterPro" id="IPR056266">
    <property type="entry name" value="CDCP1_CUB_3rd_6th"/>
</dbReference>
<dbReference type="InterPro" id="IPR038811">
    <property type="entry name" value="CDCP1"/>
</dbReference>
<dbReference type="OrthoDB" id="8960034at2759"/>
<feature type="domain" description="CDCP1 first CUB" evidence="5">
    <location>
        <begin position="209"/>
        <end position="280"/>
    </location>
</feature>
<feature type="chain" id="PRO_5018771281" description="CUB domain-containing protein 1" evidence="3">
    <location>
        <begin position="24"/>
        <end position="1201"/>
    </location>
</feature>
<evidence type="ECO:0000256" key="1">
    <source>
        <dbReference type="SAM" id="MobiDB-lite"/>
    </source>
</evidence>
<accession>A0A3Q2DJJ4</accession>
<dbReference type="Pfam" id="PF23667">
    <property type="entry name" value="CUB_CDCP1_1"/>
    <property type="match status" value="3"/>
</dbReference>
<dbReference type="InterPro" id="IPR056269">
    <property type="entry name" value="CUB_CDCP1_2nd_5th"/>
</dbReference>
<evidence type="ECO:0000256" key="2">
    <source>
        <dbReference type="SAM" id="Phobius"/>
    </source>
</evidence>
<feature type="domain" description="CDCP1 second and fifth CUB" evidence="6">
    <location>
        <begin position="478"/>
        <end position="582"/>
    </location>
</feature>
<keyword evidence="3" id="KW-0732">Signal</keyword>
<evidence type="ECO:0000259" key="4">
    <source>
        <dbReference type="Pfam" id="PF23665"/>
    </source>
</evidence>
<dbReference type="InterPro" id="IPR056268">
    <property type="entry name" value="CUB_CDCP1_1st"/>
</dbReference>
<proteinExistence type="predicted"/>
<dbReference type="CTD" id="560859"/>
<dbReference type="PANTHER" id="PTHR14477:SF1">
    <property type="entry name" value="CUB DOMAIN-CONTAINING PROTEIN 1"/>
    <property type="match status" value="1"/>
</dbReference>
<feature type="region of interest" description="Disordered" evidence="1">
    <location>
        <begin position="1097"/>
        <end position="1162"/>
    </location>
</feature>
<feature type="domain" description="CDCP1 second and fifth CUB" evidence="6">
    <location>
        <begin position="103"/>
        <end position="204"/>
    </location>
</feature>
<reference evidence="7" key="2">
    <citation type="submission" date="2025-09" db="UniProtKB">
        <authorList>
            <consortium name="Ensembl"/>
        </authorList>
    </citation>
    <scope>IDENTIFICATION</scope>
</reference>
<sequence>MRLYGTCAFVALLFLSSLDSSEAFETTVQPQNASQVTVSSERPNCTVCTVTGVNDTQTTCHPSLDLVPGEKVKLRFTCSEPIEQSYSVTITSLIECTEKLCEPQIVEVQSSILSEFSRTFIWKLKAPEKTLVRLQVLGEELTETSKPCTDGLLFSMVASETNEAPTQYCRGGSIAQLDFSNQGLMVLEAKPQIKVPSALFQASSGPLEREMTVTIGPSSTVVLSREPGEKECEVCVVNGTSPGCSATEVTLKSAEKLSLKFKCLKPQEVFQMKMTTELACTMNSCTPAVAEVDPDFFKGFKKNITWDIINVPDKTVITLEFPKGLEEKSSPSETCKDGFQYTVSTMRLNGQLKTSIYCKGLSGSKLDYFGMKTVSVEVPKGGELEPHVFSLKAAPRGGKSMSVTSDPKTKVIISRKDKKPDCEICATIKSVQECNELKVTLDSPHSTPVEFTCSEPQSIFSVEINREIDCTEESCLGDTVHAQKSFFPDFNRTFTWDLKVNSTRAFDLDFSETGLRQIPNEEMCPDDNTYSIVIYSRSGLTNIGTFCKGGPVTSILGRYKGRVSLTVPGNAMLDPVNFKLKVGPETKMLATVKIDLPRGVSDINIVTPNYPGDFPDNEPIQWMFSVPDMHNYTISFGNAGAPAECLNGDVEVEYQKEEKNMTKSLMDPQPKQQQGSFNMILKNCETNRTLSGLSLSYSVSVMRSGHPVFCTVDLSTHKGVSMQIEKVGSDTFCEMTIDSVPKEKINVAAGTKAKLSFLDCPREDVRLTASKIIACDEITSCPSFNLSVPPLGSCPPMPLLSFTWHLKIPKEATLDLRSPTGSLRQSLPGQECNQSNSLHIVEEENFSLGEFCSDGVIKKLQVHTNVSITTTGQDLKKNVEPLLNVVVSPEIAEDIIYRVEPSMLETTILATPSWPQGMKPFSTVSWIVDLPSHYKAHLRFTNVSKIKCAERHTCIKVQYLGHKEELMSRREDEDVEDQVLKKSFYLNISNCKPEKMHFGVRTIIALQKKTNWLAIILGLCGALVVLIAVLATICVLIRKKKAKMNTESSIYMGKGNIFRPGDKHFIKTQADNDSHVYDYIDDTMVYGHLLSGSTYNDSLDLPKGPQTDSYQTFTGPTDGPPPVSKEPEPEKEQYQTFLDPSETFVPPRPRTPIDRQNSLGFQDRRMVDNELYTFKGKAEMNTIHLSGPEMEPDLPMPEDSL</sequence>
<dbReference type="Pfam" id="PF23665">
    <property type="entry name" value="CDCP1_CUB_6"/>
    <property type="match status" value="2"/>
</dbReference>
<protein>
    <recommendedName>
        <fullName evidence="9">CUB domain-containing protein 1</fullName>
    </recommendedName>
</protein>
<feature type="domain" description="CDCP1 third and sixth CUB" evidence="4">
    <location>
        <begin position="893"/>
        <end position="1003"/>
    </location>
</feature>
<feature type="domain" description="CDCP1 second and fifth CUB" evidence="6">
    <location>
        <begin position="801"/>
        <end position="870"/>
    </location>
</feature>
<feature type="domain" description="CDCP1 first CUB" evidence="5">
    <location>
        <begin position="24"/>
        <end position="96"/>
    </location>
</feature>
<evidence type="ECO:0000259" key="5">
    <source>
        <dbReference type="Pfam" id="PF23667"/>
    </source>
</evidence>
<name>A0A3Q2DJJ4_CYPVA</name>
<organism evidence="7 8">
    <name type="scientific">Cyprinodon variegatus</name>
    <name type="common">Sheepshead minnow</name>
    <dbReference type="NCBI Taxonomy" id="28743"/>
    <lineage>
        <taxon>Eukaryota</taxon>
        <taxon>Metazoa</taxon>
        <taxon>Chordata</taxon>
        <taxon>Craniata</taxon>
        <taxon>Vertebrata</taxon>
        <taxon>Euteleostomi</taxon>
        <taxon>Actinopterygii</taxon>
        <taxon>Neopterygii</taxon>
        <taxon>Teleostei</taxon>
        <taxon>Neoteleostei</taxon>
        <taxon>Acanthomorphata</taxon>
        <taxon>Ovalentaria</taxon>
        <taxon>Atherinomorphae</taxon>
        <taxon>Cyprinodontiformes</taxon>
        <taxon>Cyprinodontidae</taxon>
        <taxon>Cyprinodon</taxon>
    </lineage>
</organism>
<dbReference type="Proteomes" id="UP000265020">
    <property type="component" value="Unassembled WGS sequence"/>
</dbReference>
<feature type="domain" description="CDCP1 second and fifth CUB" evidence="6">
    <location>
        <begin position="287"/>
        <end position="393"/>
    </location>
</feature>
<dbReference type="STRING" id="28743.ENSCVAP00000019656"/>